<dbReference type="EMBL" id="JARPWY010000168">
    <property type="protein sequence ID" value="MDT2517088.1"/>
    <property type="molecule type" value="Genomic_DNA"/>
</dbReference>
<dbReference type="Proteomes" id="UP001264335">
    <property type="component" value="Unassembled WGS sequence"/>
</dbReference>
<evidence type="ECO:0000313" key="1">
    <source>
        <dbReference type="EMBL" id="MDT2517088.1"/>
    </source>
</evidence>
<protein>
    <submittedName>
        <fullName evidence="1">Uncharacterized protein</fullName>
    </submittedName>
</protein>
<dbReference type="AlphaFoldDB" id="A0ABD5FGM3"/>
<sequence length="103" mass="12042">MTALKLHIMVFKQVVFSPLSTTIKEVFMSKNNTCDFQIGRLDGEKYVIMQNFQSMAEFWKRNNGGITVQYTLSFQKLDMPDKVICMAQMQRFCEKTLLREDGE</sequence>
<name>A0ABD5FGM3_ENTAV</name>
<comment type="caution">
    <text evidence="1">The sequence shown here is derived from an EMBL/GenBank/DDBJ whole genome shotgun (WGS) entry which is preliminary data.</text>
</comment>
<evidence type="ECO:0000313" key="2">
    <source>
        <dbReference type="Proteomes" id="UP001264335"/>
    </source>
</evidence>
<gene>
    <name evidence="1" type="ORF">P7D79_22980</name>
</gene>
<organism evidence="1 2">
    <name type="scientific">Enterococcus avium</name>
    <name type="common">Streptococcus avium</name>
    <dbReference type="NCBI Taxonomy" id="33945"/>
    <lineage>
        <taxon>Bacteria</taxon>
        <taxon>Bacillati</taxon>
        <taxon>Bacillota</taxon>
        <taxon>Bacilli</taxon>
        <taxon>Lactobacillales</taxon>
        <taxon>Enterococcaceae</taxon>
        <taxon>Enterococcus</taxon>
    </lineage>
</organism>
<dbReference type="RefSeq" id="WP_311932102.1">
    <property type="nucleotide sequence ID" value="NZ_JARPWY010000168.1"/>
</dbReference>
<accession>A0ABD5FGM3</accession>
<proteinExistence type="predicted"/>
<reference evidence="1 2" key="1">
    <citation type="submission" date="2023-03" db="EMBL/GenBank/DDBJ databases">
        <authorList>
            <person name="Shen W."/>
            <person name="Cai J."/>
        </authorList>
    </citation>
    <scope>NUCLEOTIDE SEQUENCE [LARGE SCALE GENOMIC DNA]</scope>
    <source>
        <strain evidence="1 2">Y2</strain>
    </source>
</reference>